<evidence type="ECO:0000313" key="1">
    <source>
        <dbReference type="EMBL" id="CAF4354269.1"/>
    </source>
</evidence>
<dbReference type="AlphaFoldDB" id="A0A820LG54"/>
<name>A0A820LG54_9BILA</name>
<organism evidence="1 2">
    <name type="scientific">Rotaria sordida</name>
    <dbReference type="NCBI Taxonomy" id="392033"/>
    <lineage>
        <taxon>Eukaryota</taxon>
        <taxon>Metazoa</taxon>
        <taxon>Spiralia</taxon>
        <taxon>Gnathifera</taxon>
        <taxon>Rotifera</taxon>
        <taxon>Eurotatoria</taxon>
        <taxon>Bdelloidea</taxon>
        <taxon>Philodinida</taxon>
        <taxon>Philodinidae</taxon>
        <taxon>Rotaria</taxon>
    </lineage>
</organism>
<dbReference type="Proteomes" id="UP000663874">
    <property type="component" value="Unassembled WGS sequence"/>
</dbReference>
<proteinExistence type="predicted"/>
<feature type="non-terminal residue" evidence="1">
    <location>
        <position position="1"/>
    </location>
</feature>
<reference evidence="1" key="1">
    <citation type="submission" date="2021-02" db="EMBL/GenBank/DDBJ databases">
        <authorList>
            <person name="Nowell W R."/>
        </authorList>
    </citation>
    <scope>NUCLEOTIDE SEQUENCE</scope>
</reference>
<protein>
    <submittedName>
        <fullName evidence="1">Uncharacterized protein</fullName>
    </submittedName>
</protein>
<evidence type="ECO:0000313" key="2">
    <source>
        <dbReference type="Proteomes" id="UP000663874"/>
    </source>
</evidence>
<dbReference type="EMBL" id="CAJOBE010050029">
    <property type="protein sequence ID" value="CAF4354269.1"/>
    <property type="molecule type" value="Genomic_DNA"/>
</dbReference>
<comment type="caution">
    <text evidence="1">The sequence shown here is derived from an EMBL/GenBank/DDBJ whole genome shotgun (WGS) entry which is preliminary data.</text>
</comment>
<sequence length="86" mass="10408">IKNEIDEIIENNRSKKRSNYLHITEEEENQNDAQQSQDNREERSYAAFEYYHQLRIKRLNIEAELSCYFLEMQEVEGKIDDLHTLS</sequence>
<gene>
    <name evidence="1" type="ORF">FNK824_LOCUS42449</name>
</gene>
<accession>A0A820LG54</accession>